<name>A0ABS8EDH6_9ACTN</name>
<keyword evidence="2" id="KW-1185">Reference proteome</keyword>
<dbReference type="EMBL" id="JAINUL010000001">
    <property type="protein sequence ID" value="MCC0099201.1"/>
    <property type="molecule type" value="Genomic_DNA"/>
</dbReference>
<dbReference type="Proteomes" id="UP001520654">
    <property type="component" value="Unassembled WGS sequence"/>
</dbReference>
<evidence type="ECO:0000313" key="2">
    <source>
        <dbReference type="Proteomes" id="UP001520654"/>
    </source>
</evidence>
<accession>A0ABS8EDH6</accession>
<organism evidence="1 2">
    <name type="scientific">Streptomyces flavotricini</name>
    <dbReference type="NCBI Taxonomy" id="66888"/>
    <lineage>
        <taxon>Bacteria</taxon>
        <taxon>Bacillati</taxon>
        <taxon>Actinomycetota</taxon>
        <taxon>Actinomycetes</taxon>
        <taxon>Kitasatosporales</taxon>
        <taxon>Streptomycetaceae</taxon>
        <taxon>Streptomyces</taxon>
    </lineage>
</organism>
<comment type="caution">
    <text evidence="1">The sequence shown here is derived from an EMBL/GenBank/DDBJ whole genome shotgun (WGS) entry which is preliminary data.</text>
</comment>
<dbReference type="RefSeq" id="WP_229341464.1">
    <property type="nucleotide sequence ID" value="NZ_JAINUL010000001.1"/>
</dbReference>
<protein>
    <submittedName>
        <fullName evidence="1">Uncharacterized protein</fullName>
    </submittedName>
</protein>
<proteinExistence type="predicted"/>
<sequence length="67" mass="7263">MPLSGAFSGGVTKSPYLALIPTERRAYSQRYAARGGCHVSAVSLPLSWLVCWSTASRTGRRLIPRTP</sequence>
<evidence type="ECO:0000313" key="1">
    <source>
        <dbReference type="EMBL" id="MCC0099201.1"/>
    </source>
</evidence>
<gene>
    <name evidence="1" type="ORF">K7B10_31410</name>
</gene>
<reference evidence="1 2" key="1">
    <citation type="submission" date="2021-08" db="EMBL/GenBank/DDBJ databases">
        <title>Genomic Architecture of Streptomyces flavotricini NGL1 and Streptomyces erythrochromogenes HMS4 With Differential Plant Beneficial attributes and laccase production capabilities.</title>
        <authorList>
            <person name="Salwan R."/>
            <person name="Kaur R."/>
            <person name="Sharma V."/>
        </authorList>
    </citation>
    <scope>NUCLEOTIDE SEQUENCE [LARGE SCALE GENOMIC DNA]</scope>
    <source>
        <strain evidence="1 2">NGL1</strain>
    </source>
</reference>